<dbReference type="CDD" id="cd04235">
    <property type="entry name" value="AAK_CK"/>
    <property type="match status" value="1"/>
</dbReference>
<comment type="similarity">
    <text evidence="1 4">Belongs to the carbamate kinase family.</text>
</comment>
<keyword evidence="7" id="KW-1185">Reference proteome</keyword>
<sequence length="305" mass="31998">MRLVVALGGNALLRRGERPEARVQQEHVAEAVAALAPLAHQHELVVTHGNGPQVGLLAAQSSADPSLERPYPLDVIGAQTQGMIGYWITQALRSELPGRGVFGLLDQTLVAPDDPALQRPTKPVGPVLPEVAASAARNRYGWDLEREGDGWRRVVPSPEPLEVLETREIETLLVTGAVVVCGGGGGVPVTRGEGGRLRGVEAVVDKDLTSGLLAERIGADVLLLLTDVAGVIADRGTREPSLVRRLRRADVRDLDLPPGSMGPKVEAALRFVERTGGRAVVGDITGVADLVAGLTGTEVLAEGGS</sequence>
<dbReference type="SUPFAM" id="SSF53633">
    <property type="entry name" value="Carbamate kinase-like"/>
    <property type="match status" value="1"/>
</dbReference>
<dbReference type="Proteomes" id="UP000315628">
    <property type="component" value="Unassembled WGS sequence"/>
</dbReference>
<proteinExistence type="inferred from homology"/>
<evidence type="ECO:0000313" key="7">
    <source>
        <dbReference type="Proteomes" id="UP000315628"/>
    </source>
</evidence>
<protein>
    <recommendedName>
        <fullName evidence="4">Carbamate kinase</fullName>
    </recommendedName>
</protein>
<accession>A0A560WAL5</accession>
<dbReference type="InterPro" id="IPR036393">
    <property type="entry name" value="AceGlu_kinase-like_sf"/>
</dbReference>
<dbReference type="InterPro" id="IPR003964">
    <property type="entry name" value="Carb_kinase"/>
</dbReference>
<reference evidence="6 7" key="1">
    <citation type="submission" date="2019-06" db="EMBL/GenBank/DDBJ databases">
        <title>Sequencing the genomes of 1000 actinobacteria strains.</title>
        <authorList>
            <person name="Klenk H.-P."/>
        </authorList>
    </citation>
    <scope>NUCLEOTIDE SEQUENCE [LARGE SCALE GENOMIC DNA]</scope>
    <source>
        <strain evidence="6 7">DSM 18935</strain>
    </source>
</reference>
<dbReference type="PIRSF" id="PIRSF000723">
    <property type="entry name" value="Carbamate_kin"/>
    <property type="match status" value="1"/>
</dbReference>
<evidence type="ECO:0000313" key="6">
    <source>
        <dbReference type="EMBL" id="TWD14673.1"/>
    </source>
</evidence>
<dbReference type="NCBIfam" id="NF009008">
    <property type="entry name" value="PRK12354.1"/>
    <property type="match status" value="1"/>
</dbReference>
<dbReference type="Gene3D" id="3.40.1160.10">
    <property type="entry name" value="Acetylglutamate kinase-like"/>
    <property type="match status" value="1"/>
</dbReference>
<dbReference type="GO" id="GO:0005829">
    <property type="term" value="C:cytosol"/>
    <property type="evidence" value="ECO:0007669"/>
    <property type="project" value="TreeGrafter"/>
</dbReference>
<keyword evidence="2 4" id="KW-0808">Transferase</keyword>
<dbReference type="Pfam" id="PF00696">
    <property type="entry name" value="AA_kinase"/>
    <property type="match status" value="1"/>
</dbReference>
<evidence type="ECO:0000256" key="2">
    <source>
        <dbReference type="ARBA" id="ARBA00022679"/>
    </source>
</evidence>
<dbReference type="AlphaFoldDB" id="A0A560WAL5"/>
<gene>
    <name evidence="6" type="ORF">FB557_2095</name>
</gene>
<dbReference type="OrthoDB" id="9766717at2"/>
<dbReference type="PANTHER" id="PTHR30409">
    <property type="entry name" value="CARBAMATE KINASE"/>
    <property type="match status" value="1"/>
</dbReference>
<name>A0A560WAL5_9MICO</name>
<dbReference type="PRINTS" id="PR01469">
    <property type="entry name" value="CARBMTKINASE"/>
</dbReference>
<evidence type="ECO:0000256" key="1">
    <source>
        <dbReference type="ARBA" id="ARBA00011066"/>
    </source>
</evidence>
<dbReference type="GO" id="GO:0008804">
    <property type="term" value="F:carbamate kinase activity"/>
    <property type="evidence" value="ECO:0007669"/>
    <property type="project" value="InterPro"/>
</dbReference>
<dbReference type="InterPro" id="IPR001048">
    <property type="entry name" value="Asp/Glu/Uridylate_kinase"/>
</dbReference>
<dbReference type="RefSeq" id="WP_144857520.1">
    <property type="nucleotide sequence ID" value="NZ_BAAAYT010000002.1"/>
</dbReference>
<keyword evidence="3 4" id="KW-0418">Kinase</keyword>
<feature type="domain" description="Aspartate/glutamate/uridylate kinase" evidence="5">
    <location>
        <begin position="1"/>
        <end position="281"/>
    </location>
</feature>
<evidence type="ECO:0000259" key="5">
    <source>
        <dbReference type="Pfam" id="PF00696"/>
    </source>
</evidence>
<dbReference type="GO" id="GO:0019546">
    <property type="term" value="P:L-arginine deiminase pathway"/>
    <property type="evidence" value="ECO:0007669"/>
    <property type="project" value="TreeGrafter"/>
</dbReference>
<organism evidence="6 7">
    <name type="scientific">Marihabitans asiaticum</name>
    <dbReference type="NCBI Taxonomy" id="415218"/>
    <lineage>
        <taxon>Bacteria</taxon>
        <taxon>Bacillati</taxon>
        <taxon>Actinomycetota</taxon>
        <taxon>Actinomycetes</taxon>
        <taxon>Micrococcales</taxon>
        <taxon>Intrasporangiaceae</taxon>
        <taxon>Marihabitans</taxon>
    </lineage>
</organism>
<dbReference type="PANTHER" id="PTHR30409:SF1">
    <property type="entry name" value="CARBAMATE KINASE-RELATED"/>
    <property type="match status" value="1"/>
</dbReference>
<evidence type="ECO:0000256" key="3">
    <source>
        <dbReference type="ARBA" id="ARBA00022777"/>
    </source>
</evidence>
<dbReference type="EMBL" id="VIUW01000003">
    <property type="protein sequence ID" value="TWD14673.1"/>
    <property type="molecule type" value="Genomic_DNA"/>
</dbReference>
<comment type="caution">
    <text evidence="6">The sequence shown here is derived from an EMBL/GenBank/DDBJ whole genome shotgun (WGS) entry which is preliminary data.</text>
</comment>
<evidence type="ECO:0000256" key="4">
    <source>
        <dbReference type="PIRNR" id="PIRNR000723"/>
    </source>
</evidence>